<evidence type="ECO:0000259" key="3">
    <source>
        <dbReference type="Pfam" id="PF13505"/>
    </source>
</evidence>
<feature type="signal peptide" evidence="2">
    <location>
        <begin position="1"/>
        <end position="20"/>
    </location>
</feature>
<dbReference type="Pfam" id="PF13505">
    <property type="entry name" value="OMP_b-brl"/>
    <property type="match status" value="1"/>
</dbReference>
<keyword evidence="5" id="KW-1185">Reference proteome</keyword>
<feature type="chain" id="PRO_5046037646" evidence="2">
    <location>
        <begin position="21"/>
        <end position="179"/>
    </location>
</feature>
<gene>
    <name evidence="4" type="ORF">QWJ08_21725</name>
</gene>
<reference evidence="4" key="1">
    <citation type="submission" date="2024-05" db="EMBL/GenBank/DDBJ databases">
        <title>Genome Sequences of Four Agar- Degrading Marine Bacteria.</title>
        <authorList>
            <person name="Phillips E.K."/>
            <person name="Shaffer J.C."/>
            <person name="Henson M.W."/>
            <person name="Temperton B."/>
            <person name="Thrash C.J."/>
            <person name="Martin M.O."/>
        </authorList>
    </citation>
    <scope>NUCLEOTIDE SEQUENCE</scope>
    <source>
        <strain evidence="4">EKP203</strain>
    </source>
</reference>
<dbReference type="InterPro" id="IPR011250">
    <property type="entry name" value="OMP/PagP_B-barrel"/>
</dbReference>
<protein>
    <submittedName>
        <fullName evidence="4">Outer membrane beta-barrel protein</fullName>
    </submittedName>
</protein>
<evidence type="ECO:0000313" key="4">
    <source>
        <dbReference type="EMBL" id="MDN2483979.1"/>
    </source>
</evidence>
<sequence>MKKLFFAGMVVAALSTNVFAVEHRAHNVSIGFSNTFADVSGDNIDVHGIGLNYHHIAENSEWGFGGTVEYTKQDDSTPTEYVEDTVVSVAVGPIFQPSDAKWFRVYPTIGYTSYKLKADTVNLVTDSKYHGFNLGMGAQITIPRTWLYADVNAKYHKITNDLFDDSNIWSLYFGLGYRF</sequence>
<dbReference type="InterPro" id="IPR027385">
    <property type="entry name" value="Beta-barrel_OMP"/>
</dbReference>
<name>A0ABT7Y893_9VIBR</name>
<comment type="caution">
    <text evidence="4">The sequence shown here is derived from an EMBL/GenBank/DDBJ whole genome shotgun (WGS) entry which is preliminary data.</text>
</comment>
<evidence type="ECO:0000256" key="1">
    <source>
        <dbReference type="ARBA" id="ARBA00022729"/>
    </source>
</evidence>
<dbReference type="Gene3D" id="2.40.160.20">
    <property type="match status" value="1"/>
</dbReference>
<dbReference type="SUPFAM" id="SSF56925">
    <property type="entry name" value="OMPA-like"/>
    <property type="match status" value="1"/>
</dbReference>
<proteinExistence type="predicted"/>
<keyword evidence="1 2" id="KW-0732">Signal</keyword>
<dbReference type="RefSeq" id="WP_289964165.1">
    <property type="nucleotide sequence ID" value="NZ_JAUEOZ010000003.1"/>
</dbReference>
<feature type="domain" description="Outer membrane protein beta-barrel" evidence="3">
    <location>
        <begin position="10"/>
        <end position="179"/>
    </location>
</feature>
<accession>A0ABT7Y893</accession>
<dbReference type="EMBL" id="JAUEOZ010000003">
    <property type="protein sequence ID" value="MDN2483979.1"/>
    <property type="molecule type" value="Genomic_DNA"/>
</dbReference>
<dbReference type="Proteomes" id="UP001169719">
    <property type="component" value="Unassembled WGS sequence"/>
</dbReference>
<evidence type="ECO:0000256" key="2">
    <source>
        <dbReference type="SAM" id="SignalP"/>
    </source>
</evidence>
<evidence type="ECO:0000313" key="5">
    <source>
        <dbReference type="Proteomes" id="UP001169719"/>
    </source>
</evidence>
<organism evidence="4 5">
    <name type="scientific">Vibrio agarivorans</name>
    <dbReference type="NCBI Taxonomy" id="153622"/>
    <lineage>
        <taxon>Bacteria</taxon>
        <taxon>Pseudomonadati</taxon>
        <taxon>Pseudomonadota</taxon>
        <taxon>Gammaproteobacteria</taxon>
        <taxon>Vibrionales</taxon>
        <taxon>Vibrionaceae</taxon>
        <taxon>Vibrio</taxon>
    </lineage>
</organism>